<evidence type="ECO:0000256" key="4">
    <source>
        <dbReference type="ARBA" id="ARBA00023163"/>
    </source>
</evidence>
<dbReference type="Gene3D" id="3.40.190.10">
    <property type="entry name" value="Periplasmic binding protein-like II"/>
    <property type="match status" value="2"/>
</dbReference>
<evidence type="ECO:0000256" key="2">
    <source>
        <dbReference type="ARBA" id="ARBA00023015"/>
    </source>
</evidence>
<dbReference type="PANTHER" id="PTHR30346">
    <property type="entry name" value="TRANSCRIPTIONAL DUAL REGULATOR HCAR-RELATED"/>
    <property type="match status" value="1"/>
</dbReference>
<name>A0A939T8Z1_9ACTN</name>
<organism evidence="6 7">
    <name type="scientific">Actinomadura barringtoniae</name>
    <dbReference type="NCBI Taxonomy" id="1427535"/>
    <lineage>
        <taxon>Bacteria</taxon>
        <taxon>Bacillati</taxon>
        <taxon>Actinomycetota</taxon>
        <taxon>Actinomycetes</taxon>
        <taxon>Streptosporangiales</taxon>
        <taxon>Thermomonosporaceae</taxon>
        <taxon>Actinomadura</taxon>
    </lineage>
</organism>
<feature type="domain" description="HTH lysR-type" evidence="5">
    <location>
        <begin position="1"/>
        <end position="58"/>
    </location>
</feature>
<sequence length="307" mass="33514">MERYEIETFLTLAEELHFARTAERLRLSPGRVSQTIKTLERRLGGPLFERSSRRVDLTPVGRQLHAELLPAHQQIQRALDNASATFAGISGVLRVGFTTPWSGALFLRAVEAFNSRHPRCTVQLQELTYNAAVTALRDEDVDLVITVPPVEEPAITVGPVLFSEPRALVVPADHPLATRGAVSLEELAVLPLIMGAGMSHAWQDAHFLLRTPQGRTIPQGPAASGWQETLALVGAGKGASVAPLRAGLYHGRPDVAYVPFDDTPPLDYALMWRDAGDTARLREFVQTVREFSPETAGRSGNRHSAPA</sequence>
<reference evidence="6" key="1">
    <citation type="submission" date="2021-03" db="EMBL/GenBank/DDBJ databases">
        <authorList>
            <person name="Kanchanasin P."/>
            <person name="Saeng-In P."/>
            <person name="Phongsopitanun W."/>
            <person name="Yuki M."/>
            <person name="Kudo T."/>
            <person name="Ohkuma M."/>
            <person name="Tanasupawat S."/>
        </authorList>
    </citation>
    <scope>NUCLEOTIDE SEQUENCE</scope>
    <source>
        <strain evidence="6">GKU 128</strain>
    </source>
</reference>
<dbReference type="AlphaFoldDB" id="A0A939T8Z1"/>
<keyword evidence="3" id="KW-0238">DNA-binding</keyword>
<keyword evidence="7" id="KW-1185">Reference proteome</keyword>
<dbReference type="SUPFAM" id="SSF46785">
    <property type="entry name" value="Winged helix' DNA-binding domain"/>
    <property type="match status" value="1"/>
</dbReference>
<proteinExistence type="inferred from homology"/>
<dbReference type="EMBL" id="JAGEOJ010000004">
    <property type="protein sequence ID" value="MBO2447430.1"/>
    <property type="molecule type" value="Genomic_DNA"/>
</dbReference>
<evidence type="ECO:0000259" key="5">
    <source>
        <dbReference type="PROSITE" id="PS50931"/>
    </source>
</evidence>
<dbReference type="PANTHER" id="PTHR30346:SF0">
    <property type="entry name" value="HCA OPERON TRANSCRIPTIONAL ACTIVATOR HCAR"/>
    <property type="match status" value="1"/>
</dbReference>
<dbReference type="GO" id="GO:0003700">
    <property type="term" value="F:DNA-binding transcription factor activity"/>
    <property type="evidence" value="ECO:0007669"/>
    <property type="project" value="InterPro"/>
</dbReference>
<evidence type="ECO:0000256" key="1">
    <source>
        <dbReference type="ARBA" id="ARBA00009437"/>
    </source>
</evidence>
<keyword evidence="4" id="KW-0804">Transcription</keyword>
<dbReference type="InterPro" id="IPR000847">
    <property type="entry name" value="LysR_HTH_N"/>
</dbReference>
<accession>A0A939T8Z1</accession>
<comment type="caution">
    <text evidence="6">The sequence shown here is derived from an EMBL/GenBank/DDBJ whole genome shotgun (WGS) entry which is preliminary data.</text>
</comment>
<dbReference type="GO" id="GO:0003677">
    <property type="term" value="F:DNA binding"/>
    <property type="evidence" value="ECO:0007669"/>
    <property type="project" value="UniProtKB-KW"/>
</dbReference>
<dbReference type="CDD" id="cd08414">
    <property type="entry name" value="PBP2_LTTR_aromatics_like"/>
    <property type="match status" value="1"/>
</dbReference>
<dbReference type="RefSeq" id="WP_208255084.1">
    <property type="nucleotide sequence ID" value="NZ_JAGEOJ010000004.1"/>
</dbReference>
<gene>
    <name evidence="6" type="ORF">J4573_10060</name>
</gene>
<dbReference type="SUPFAM" id="SSF53850">
    <property type="entry name" value="Periplasmic binding protein-like II"/>
    <property type="match status" value="1"/>
</dbReference>
<dbReference type="Proteomes" id="UP000669179">
    <property type="component" value="Unassembled WGS sequence"/>
</dbReference>
<dbReference type="PROSITE" id="PS50931">
    <property type="entry name" value="HTH_LYSR"/>
    <property type="match status" value="1"/>
</dbReference>
<dbReference type="InterPro" id="IPR005119">
    <property type="entry name" value="LysR_subst-bd"/>
</dbReference>
<evidence type="ECO:0000313" key="7">
    <source>
        <dbReference type="Proteomes" id="UP000669179"/>
    </source>
</evidence>
<dbReference type="GO" id="GO:0032993">
    <property type="term" value="C:protein-DNA complex"/>
    <property type="evidence" value="ECO:0007669"/>
    <property type="project" value="TreeGrafter"/>
</dbReference>
<dbReference type="InterPro" id="IPR036390">
    <property type="entry name" value="WH_DNA-bd_sf"/>
</dbReference>
<protein>
    <submittedName>
        <fullName evidence="6">LysR family transcriptional regulator</fullName>
    </submittedName>
</protein>
<keyword evidence="2" id="KW-0805">Transcription regulation</keyword>
<comment type="similarity">
    <text evidence="1">Belongs to the LysR transcriptional regulatory family.</text>
</comment>
<dbReference type="Pfam" id="PF00126">
    <property type="entry name" value="HTH_1"/>
    <property type="match status" value="1"/>
</dbReference>
<evidence type="ECO:0000313" key="6">
    <source>
        <dbReference type="EMBL" id="MBO2447430.1"/>
    </source>
</evidence>
<evidence type="ECO:0000256" key="3">
    <source>
        <dbReference type="ARBA" id="ARBA00023125"/>
    </source>
</evidence>
<dbReference type="InterPro" id="IPR036388">
    <property type="entry name" value="WH-like_DNA-bd_sf"/>
</dbReference>
<dbReference type="Pfam" id="PF03466">
    <property type="entry name" value="LysR_substrate"/>
    <property type="match status" value="1"/>
</dbReference>
<dbReference type="Gene3D" id="1.10.10.10">
    <property type="entry name" value="Winged helix-like DNA-binding domain superfamily/Winged helix DNA-binding domain"/>
    <property type="match status" value="1"/>
</dbReference>